<keyword evidence="4 7" id="KW-0812">Transmembrane</keyword>
<protein>
    <submittedName>
        <fullName evidence="9">Sugar transferase</fullName>
    </submittedName>
</protein>
<dbReference type="OrthoDB" id="9808602at2"/>
<dbReference type="InterPro" id="IPR003362">
    <property type="entry name" value="Bact_transf"/>
</dbReference>
<keyword evidence="3 9" id="KW-0808">Transferase</keyword>
<dbReference type="Proteomes" id="UP000284868">
    <property type="component" value="Unassembled WGS sequence"/>
</dbReference>
<evidence type="ECO:0000256" key="3">
    <source>
        <dbReference type="ARBA" id="ARBA00022679"/>
    </source>
</evidence>
<evidence type="ECO:0000256" key="6">
    <source>
        <dbReference type="ARBA" id="ARBA00023136"/>
    </source>
</evidence>
<sequence length="451" mass="53078">MTNKKKMLLLIMLFEGLVYDGFMHLFHIGFIKHYLVLYFIFQYIFNRYRENNHLIWEEMKMIIQANGMLFLVQVLFNDVFQQNIFDLAAITALIIVFDIVFNRTMRVVFRKYVSDRVLVIGIGRHANEFVKLTRENRFATMNVLACVDINHVKGFEDYHQVRQVEDVEVVDYEQLDEVIEKYRINSVMLAIPDSSKPQMERIIMDLFDKVPIVKYMPRVNGMMTFDSTIADFDGKLIVTSSQTKTHIFGKIIKRIIDIMVGILGVLSLIPLSVIIKVISLKNGDHASIFFTQDRIGKDGKRIRIYKYRSMIPNAEAELERLMKENEDIRIEYLTNKKLVNDPRITKIGHFIRRTSIDEFPQFINVLMGNMSLVGPRPYLFREKEDMSIYYKSIVKCKPGITGMWQAHGRSELSFRERLVLDDYYYRNWNVWLDLTIVCKTIKSVIFKKGAM</sequence>
<evidence type="ECO:0000256" key="5">
    <source>
        <dbReference type="ARBA" id="ARBA00022989"/>
    </source>
</evidence>
<dbReference type="EMBL" id="QRPK01000063">
    <property type="protein sequence ID" value="RHM07598.1"/>
    <property type="molecule type" value="Genomic_DNA"/>
</dbReference>
<dbReference type="InterPro" id="IPR017475">
    <property type="entry name" value="EPS_sugar_tfrase"/>
</dbReference>
<comment type="caution">
    <text evidence="9">The sequence shown here is derived from an EMBL/GenBank/DDBJ whole genome shotgun (WGS) entry which is preliminary data.</text>
</comment>
<evidence type="ECO:0000256" key="7">
    <source>
        <dbReference type="SAM" id="Phobius"/>
    </source>
</evidence>
<accession>A0A415P4M3</accession>
<organism evidence="9 10">
    <name type="scientific">Amedibacillus dolichus</name>
    <dbReference type="NCBI Taxonomy" id="31971"/>
    <lineage>
        <taxon>Bacteria</taxon>
        <taxon>Bacillati</taxon>
        <taxon>Bacillota</taxon>
        <taxon>Erysipelotrichia</taxon>
        <taxon>Erysipelotrichales</taxon>
        <taxon>Erysipelotrichaceae</taxon>
        <taxon>Amedibacillus</taxon>
    </lineage>
</organism>
<dbReference type="NCBIfam" id="TIGR03025">
    <property type="entry name" value="EPS_sugtrans"/>
    <property type="match status" value="1"/>
</dbReference>
<dbReference type="Gene3D" id="3.40.50.720">
    <property type="entry name" value="NAD(P)-binding Rossmann-like Domain"/>
    <property type="match status" value="1"/>
</dbReference>
<feature type="transmembrane region" description="Helical" evidence="7">
    <location>
        <begin position="83"/>
        <end position="101"/>
    </location>
</feature>
<dbReference type="Pfam" id="PF02397">
    <property type="entry name" value="Bac_transf"/>
    <property type="match status" value="1"/>
</dbReference>
<feature type="transmembrane region" description="Helical" evidence="7">
    <location>
        <begin position="7"/>
        <end position="25"/>
    </location>
</feature>
<proteinExistence type="inferred from homology"/>
<name>A0A415P4M3_9FIRM</name>
<dbReference type="GO" id="GO:0016780">
    <property type="term" value="F:phosphotransferase activity, for other substituted phosphate groups"/>
    <property type="evidence" value="ECO:0007669"/>
    <property type="project" value="TreeGrafter"/>
</dbReference>
<dbReference type="PANTHER" id="PTHR30576:SF0">
    <property type="entry name" value="UNDECAPRENYL-PHOSPHATE N-ACETYLGALACTOSAMINYL 1-PHOSPHATE TRANSFERASE-RELATED"/>
    <property type="match status" value="1"/>
</dbReference>
<reference evidence="9 10" key="1">
    <citation type="submission" date="2018-08" db="EMBL/GenBank/DDBJ databases">
        <title>A genome reference for cultivated species of the human gut microbiota.</title>
        <authorList>
            <person name="Zou Y."/>
            <person name="Xue W."/>
            <person name="Luo G."/>
        </authorList>
    </citation>
    <scope>NUCLEOTIDE SEQUENCE [LARGE SCALE GENOMIC DNA]</scope>
    <source>
        <strain evidence="9 10">AF35-6BH</strain>
    </source>
</reference>
<evidence type="ECO:0000256" key="2">
    <source>
        <dbReference type="ARBA" id="ARBA00006464"/>
    </source>
</evidence>
<feature type="transmembrane region" description="Helical" evidence="7">
    <location>
        <begin position="255"/>
        <end position="275"/>
    </location>
</feature>
<dbReference type="PANTHER" id="PTHR30576">
    <property type="entry name" value="COLANIC BIOSYNTHESIS UDP-GLUCOSE LIPID CARRIER TRANSFERASE"/>
    <property type="match status" value="1"/>
</dbReference>
<evidence type="ECO:0000259" key="8">
    <source>
        <dbReference type="Pfam" id="PF02397"/>
    </source>
</evidence>
<comment type="subcellular location">
    <subcellularLocation>
        <location evidence="1">Membrane</location>
        <topology evidence="1">Multi-pass membrane protein</topology>
    </subcellularLocation>
</comment>
<gene>
    <name evidence="9" type="ORF">DWZ83_08960</name>
</gene>
<evidence type="ECO:0000256" key="1">
    <source>
        <dbReference type="ARBA" id="ARBA00004141"/>
    </source>
</evidence>
<feature type="domain" description="Bacterial sugar transferase" evidence="8">
    <location>
        <begin position="253"/>
        <end position="445"/>
    </location>
</feature>
<keyword evidence="6 7" id="KW-0472">Membrane</keyword>
<dbReference type="AlphaFoldDB" id="A0A415P4M3"/>
<keyword evidence="5 7" id="KW-1133">Transmembrane helix</keyword>
<dbReference type="GO" id="GO:0016020">
    <property type="term" value="C:membrane"/>
    <property type="evidence" value="ECO:0007669"/>
    <property type="project" value="UniProtKB-SubCell"/>
</dbReference>
<evidence type="ECO:0000256" key="4">
    <source>
        <dbReference type="ARBA" id="ARBA00022692"/>
    </source>
</evidence>
<evidence type="ECO:0000313" key="9">
    <source>
        <dbReference type="EMBL" id="RHM07598.1"/>
    </source>
</evidence>
<keyword evidence="10" id="KW-1185">Reference proteome</keyword>
<dbReference type="RefSeq" id="WP_118365829.1">
    <property type="nucleotide sequence ID" value="NZ_QRPK01000063.1"/>
</dbReference>
<evidence type="ECO:0000313" key="10">
    <source>
        <dbReference type="Proteomes" id="UP000284868"/>
    </source>
</evidence>
<comment type="similarity">
    <text evidence="2">Belongs to the bacterial sugar transferase family.</text>
</comment>